<gene>
    <name evidence="1" type="ORF">GALL_245470</name>
</gene>
<evidence type="ECO:0000313" key="1">
    <source>
        <dbReference type="EMBL" id="OIQ93482.1"/>
    </source>
</evidence>
<sequence length="107" mass="11761">MIGVSICGSLCDPRGFDCFAPIVAVLGRFQHSRFLTFVADDLSLNSHSLRQSQRGSDNNVITPQVTVVPECADEPDYVRQVVEGRVLLDELNEISLPLLREVSMGSI</sequence>
<dbReference type="EMBL" id="MLJW01000206">
    <property type="protein sequence ID" value="OIQ93482.1"/>
    <property type="molecule type" value="Genomic_DNA"/>
</dbReference>
<organism evidence="1">
    <name type="scientific">mine drainage metagenome</name>
    <dbReference type="NCBI Taxonomy" id="410659"/>
    <lineage>
        <taxon>unclassified sequences</taxon>
        <taxon>metagenomes</taxon>
        <taxon>ecological metagenomes</taxon>
    </lineage>
</organism>
<protein>
    <submittedName>
        <fullName evidence="1">Uncharacterized protein</fullName>
    </submittedName>
</protein>
<reference evidence="1" key="1">
    <citation type="submission" date="2016-10" db="EMBL/GenBank/DDBJ databases">
        <title>Sequence of Gallionella enrichment culture.</title>
        <authorList>
            <person name="Poehlein A."/>
            <person name="Muehling M."/>
            <person name="Daniel R."/>
        </authorList>
    </citation>
    <scope>NUCLEOTIDE SEQUENCE</scope>
</reference>
<comment type="caution">
    <text evidence="1">The sequence shown here is derived from an EMBL/GenBank/DDBJ whole genome shotgun (WGS) entry which is preliminary data.</text>
</comment>
<name>A0A1J5RDQ8_9ZZZZ</name>
<proteinExistence type="predicted"/>
<dbReference type="AlphaFoldDB" id="A0A1J5RDQ8"/>
<accession>A0A1J5RDQ8</accession>